<feature type="domain" description="HTH merR-type" evidence="5">
    <location>
        <begin position="6"/>
        <end position="75"/>
    </location>
</feature>
<dbReference type="AlphaFoldDB" id="A0A081BKQ8"/>
<dbReference type="RefSeq" id="WP_034529463.1">
    <property type="nucleotide sequence ID" value="NZ_BBJM01000042.1"/>
</dbReference>
<keyword evidence="7" id="KW-1185">Reference proteome</keyword>
<comment type="caution">
    <text evidence="6">The sequence shown here is derived from an EMBL/GenBank/DDBJ whole genome shotgun (WGS) entry which is preliminary data.</text>
</comment>
<evidence type="ECO:0000256" key="3">
    <source>
        <dbReference type="ARBA" id="ARBA00023125"/>
    </source>
</evidence>
<evidence type="ECO:0000313" key="7">
    <source>
        <dbReference type="Proteomes" id="UP000028700"/>
    </source>
</evidence>
<evidence type="ECO:0000313" key="6">
    <source>
        <dbReference type="EMBL" id="GAK48626.1"/>
    </source>
</evidence>
<keyword evidence="3" id="KW-0238">DNA-binding</keyword>
<dbReference type="Gene3D" id="1.10.1660.10">
    <property type="match status" value="1"/>
</dbReference>
<evidence type="ECO:0000256" key="4">
    <source>
        <dbReference type="ARBA" id="ARBA00023163"/>
    </source>
</evidence>
<evidence type="ECO:0000256" key="2">
    <source>
        <dbReference type="ARBA" id="ARBA00023015"/>
    </source>
</evidence>
<evidence type="ECO:0000256" key="1">
    <source>
        <dbReference type="ARBA" id="ARBA00022491"/>
    </source>
</evidence>
<keyword evidence="2" id="KW-0805">Transcription regulation</keyword>
<dbReference type="GO" id="GO:0003700">
    <property type="term" value="F:DNA-binding transcription factor activity"/>
    <property type="evidence" value="ECO:0007669"/>
    <property type="project" value="InterPro"/>
</dbReference>
<proteinExistence type="predicted"/>
<dbReference type="PANTHER" id="PTHR30204">
    <property type="entry name" value="REDOX-CYCLING DRUG-SENSING TRANSCRIPTIONAL ACTIVATOR SOXR"/>
    <property type="match status" value="1"/>
</dbReference>
<dbReference type="InterPro" id="IPR047057">
    <property type="entry name" value="MerR_fam"/>
</dbReference>
<dbReference type="Proteomes" id="UP000028700">
    <property type="component" value="Unassembled WGS sequence"/>
</dbReference>
<sequence>MKSGELTAGQFANLSGLTKADLAQFDRIDLFSPAKRAKNGATTYTIEQLPVLTLIKRLLAAGVTESEIKTLRTTDSEHFLQDQLKQVLDQIVSLTETASHLIGVTTQPEEIVSVTRREVRCFKDLDLTQTDAQLEEIDRLIEEGEAPKLIESTLTPRDPSLTLPTGEYLIVTQQANLEEGLTNLTNELTKRELTAHGPILSRLMPINPGDDAAKQVKVQLEVMVKYLGDPL</sequence>
<dbReference type="STRING" id="1291743.LOSG293_420120"/>
<dbReference type="eggNOG" id="COG0789">
    <property type="taxonomic scope" value="Bacteria"/>
</dbReference>
<protein>
    <recommendedName>
        <fullName evidence="5">HTH merR-type domain-containing protein</fullName>
    </recommendedName>
</protein>
<dbReference type="InterPro" id="IPR009061">
    <property type="entry name" value="DNA-bd_dom_put_sf"/>
</dbReference>
<dbReference type="SMART" id="SM00422">
    <property type="entry name" value="HTH_MERR"/>
    <property type="match status" value="1"/>
</dbReference>
<dbReference type="Pfam" id="PF13411">
    <property type="entry name" value="MerR_1"/>
    <property type="match status" value="1"/>
</dbReference>
<dbReference type="SUPFAM" id="SSF46955">
    <property type="entry name" value="Putative DNA-binding domain"/>
    <property type="match status" value="1"/>
</dbReference>
<keyword evidence="4" id="KW-0804">Transcription</keyword>
<organism evidence="6 7">
    <name type="scientific">Secundilactobacillus oryzae JCM 18671</name>
    <dbReference type="NCBI Taxonomy" id="1291743"/>
    <lineage>
        <taxon>Bacteria</taxon>
        <taxon>Bacillati</taxon>
        <taxon>Bacillota</taxon>
        <taxon>Bacilli</taxon>
        <taxon>Lactobacillales</taxon>
        <taxon>Lactobacillaceae</taxon>
        <taxon>Secundilactobacillus</taxon>
    </lineage>
</organism>
<dbReference type="EMBL" id="BBJM01000042">
    <property type="protein sequence ID" value="GAK48626.1"/>
    <property type="molecule type" value="Genomic_DNA"/>
</dbReference>
<keyword evidence="1" id="KW-0678">Repressor</keyword>
<name>A0A081BKQ8_9LACO</name>
<dbReference type="InterPro" id="IPR000551">
    <property type="entry name" value="MerR-type_HTH_dom"/>
</dbReference>
<dbReference type="GO" id="GO:0003677">
    <property type="term" value="F:DNA binding"/>
    <property type="evidence" value="ECO:0007669"/>
    <property type="project" value="UniProtKB-KW"/>
</dbReference>
<gene>
    <name evidence="6" type="ORF">LOSG293_420120</name>
</gene>
<evidence type="ECO:0000259" key="5">
    <source>
        <dbReference type="SMART" id="SM00422"/>
    </source>
</evidence>
<dbReference type="PANTHER" id="PTHR30204:SF69">
    <property type="entry name" value="MERR-FAMILY TRANSCRIPTIONAL REGULATOR"/>
    <property type="match status" value="1"/>
</dbReference>
<accession>A0A081BKQ8</accession>
<reference evidence="6" key="1">
    <citation type="journal article" date="2014" name="Genome Announc.">
        <title>Draft Genome Sequence of Lactobacillus oryzae Strain SG293T.</title>
        <authorList>
            <person name="Tanizawa Y."/>
            <person name="Fujisawa T."/>
            <person name="Mochizuki T."/>
            <person name="Kaminuma E."/>
            <person name="Nakamura Y."/>
            <person name="Tohno M."/>
        </authorList>
    </citation>
    <scope>NUCLEOTIDE SEQUENCE [LARGE SCALE GENOMIC DNA]</scope>
    <source>
        <strain evidence="6">SG293</strain>
    </source>
</reference>
<dbReference type="OrthoDB" id="9814833at2"/>